<evidence type="ECO:0008006" key="3">
    <source>
        <dbReference type="Google" id="ProtNLM"/>
    </source>
</evidence>
<keyword evidence="2" id="KW-1185">Reference proteome</keyword>
<dbReference type="AlphaFoldDB" id="A0A4S8KX55"/>
<protein>
    <recommendedName>
        <fullName evidence="3">F-box domain-containing protein</fullName>
    </recommendedName>
</protein>
<dbReference type="EMBL" id="ML179891">
    <property type="protein sequence ID" value="THU80576.1"/>
    <property type="molecule type" value="Genomic_DNA"/>
</dbReference>
<evidence type="ECO:0000313" key="1">
    <source>
        <dbReference type="EMBL" id="THU80576.1"/>
    </source>
</evidence>
<accession>A0A4S8KX55</accession>
<evidence type="ECO:0000313" key="2">
    <source>
        <dbReference type="Proteomes" id="UP000297245"/>
    </source>
</evidence>
<dbReference type="OrthoDB" id="2986625at2759"/>
<reference evidence="1 2" key="1">
    <citation type="journal article" date="2019" name="Nat. Ecol. Evol.">
        <title>Megaphylogeny resolves global patterns of mushroom evolution.</title>
        <authorList>
            <person name="Varga T."/>
            <person name="Krizsan K."/>
            <person name="Foldi C."/>
            <person name="Dima B."/>
            <person name="Sanchez-Garcia M."/>
            <person name="Sanchez-Ramirez S."/>
            <person name="Szollosi G.J."/>
            <person name="Szarkandi J.G."/>
            <person name="Papp V."/>
            <person name="Albert L."/>
            <person name="Andreopoulos W."/>
            <person name="Angelini C."/>
            <person name="Antonin V."/>
            <person name="Barry K.W."/>
            <person name="Bougher N.L."/>
            <person name="Buchanan P."/>
            <person name="Buyck B."/>
            <person name="Bense V."/>
            <person name="Catcheside P."/>
            <person name="Chovatia M."/>
            <person name="Cooper J."/>
            <person name="Damon W."/>
            <person name="Desjardin D."/>
            <person name="Finy P."/>
            <person name="Geml J."/>
            <person name="Haridas S."/>
            <person name="Hughes K."/>
            <person name="Justo A."/>
            <person name="Karasinski D."/>
            <person name="Kautmanova I."/>
            <person name="Kiss B."/>
            <person name="Kocsube S."/>
            <person name="Kotiranta H."/>
            <person name="LaButti K.M."/>
            <person name="Lechner B.E."/>
            <person name="Liimatainen K."/>
            <person name="Lipzen A."/>
            <person name="Lukacs Z."/>
            <person name="Mihaltcheva S."/>
            <person name="Morgado L.N."/>
            <person name="Niskanen T."/>
            <person name="Noordeloos M.E."/>
            <person name="Ohm R.A."/>
            <person name="Ortiz-Santana B."/>
            <person name="Ovrebo C."/>
            <person name="Racz N."/>
            <person name="Riley R."/>
            <person name="Savchenko A."/>
            <person name="Shiryaev A."/>
            <person name="Soop K."/>
            <person name="Spirin V."/>
            <person name="Szebenyi C."/>
            <person name="Tomsovsky M."/>
            <person name="Tulloss R.E."/>
            <person name="Uehling J."/>
            <person name="Grigoriev I.V."/>
            <person name="Vagvolgyi C."/>
            <person name="Papp T."/>
            <person name="Martin F.M."/>
            <person name="Miettinen O."/>
            <person name="Hibbett D.S."/>
            <person name="Nagy L.G."/>
        </authorList>
    </citation>
    <scope>NUCLEOTIDE SEQUENCE [LARGE SCALE GENOMIC DNA]</scope>
    <source>
        <strain evidence="1 2">CBS 962.96</strain>
    </source>
</reference>
<dbReference type="Proteomes" id="UP000297245">
    <property type="component" value="Unassembled WGS sequence"/>
</dbReference>
<proteinExistence type="predicted"/>
<sequence length="591" mass="66330">MTMTSLNDLATEILLIVLNKVPSTKDLMNLRLVSRHLDSVTGPALFHSLALDIRETSIQQGTSLIQYLAENPEAPIAGWVRILVIANLNPSYNGHMSGILKGKPKDVIDVKTQIFNHLERAIQALGNVIDVQWILTSREPKWTHTIIPKALSTLPNLSSLSLNMFHATLSNPLPFDNLSGLRFLSVRSSFSRIENMWRNILDPLVTATRNSQGQLEKLHLDIYAGKEIVQLGELLRKWNHIPNEGVESSRIPGSSSDRSSSLGIRHLILGRANASLSSDVLPHLRLLTNVEMREQTTDHIPIDPSLSNDFFSTLRLATYPIHLSKISIYTVDKTLLDYLVSYSGLESFKVSSCPSPERVTARTSGLVADGYDANRLARLFYRSVLPNHSQSLTELELTVSKESAWSFCWEHVDKFRMCTKLQRLVVGINPNEIGNVGEKEDIVTTLLTTTLMLQDLYFLSILITQSNSGERSTLSSAAITNKHVLQTKLYEIVGQTRHRVRVNGDIFTILDLQRGASTQTTMLPRYARRVQCPGHIFDFVKTMCTMEMADSRESSNANEQGNDKDDEVEILEFSYKEILSPVRSTNYSMIL</sequence>
<gene>
    <name evidence="1" type="ORF">K435DRAFT_767930</name>
</gene>
<organism evidence="1 2">
    <name type="scientific">Dendrothele bispora (strain CBS 962.96)</name>
    <dbReference type="NCBI Taxonomy" id="1314807"/>
    <lineage>
        <taxon>Eukaryota</taxon>
        <taxon>Fungi</taxon>
        <taxon>Dikarya</taxon>
        <taxon>Basidiomycota</taxon>
        <taxon>Agaricomycotina</taxon>
        <taxon>Agaricomycetes</taxon>
        <taxon>Agaricomycetidae</taxon>
        <taxon>Agaricales</taxon>
        <taxon>Agaricales incertae sedis</taxon>
        <taxon>Dendrothele</taxon>
    </lineage>
</organism>
<name>A0A4S8KX55_DENBC</name>